<proteinExistence type="predicted"/>
<name>A0AC35TRF3_9BILA</name>
<evidence type="ECO:0000313" key="1">
    <source>
        <dbReference type="Proteomes" id="UP000095286"/>
    </source>
</evidence>
<dbReference type="WBParaSite" id="RSKR_0000329000.1">
    <property type="protein sequence ID" value="RSKR_0000329000.1"/>
    <property type="gene ID" value="RSKR_0000329000"/>
</dbReference>
<dbReference type="Proteomes" id="UP000095286">
    <property type="component" value="Unplaced"/>
</dbReference>
<sequence>MAQKLKSKRPVVCKKTTKAAAPVVIVKPATSKIYGSENFKFGQDVKDYVLAELQRMDQEEANHTALRGPNVPIQIEKKDKKVFVNE</sequence>
<reference evidence="2" key="1">
    <citation type="submission" date="2016-11" db="UniProtKB">
        <authorList>
            <consortium name="WormBaseParasite"/>
        </authorList>
    </citation>
    <scope>IDENTIFICATION</scope>
    <source>
        <strain evidence="2">KR3021</strain>
    </source>
</reference>
<evidence type="ECO:0000313" key="2">
    <source>
        <dbReference type="WBParaSite" id="RSKR_0000329000.1"/>
    </source>
</evidence>
<accession>A0AC35TRF3</accession>
<protein>
    <submittedName>
        <fullName evidence="2">Ty3-gypsy retrotransposon protein</fullName>
    </submittedName>
</protein>
<organism evidence="1 2">
    <name type="scientific">Rhabditophanes sp. KR3021</name>
    <dbReference type="NCBI Taxonomy" id="114890"/>
    <lineage>
        <taxon>Eukaryota</taxon>
        <taxon>Metazoa</taxon>
        <taxon>Ecdysozoa</taxon>
        <taxon>Nematoda</taxon>
        <taxon>Chromadorea</taxon>
        <taxon>Rhabditida</taxon>
        <taxon>Tylenchina</taxon>
        <taxon>Panagrolaimomorpha</taxon>
        <taxon>Strongyloidoidea</taxon>
        <taxon>Alloionematidae</taxon>
        <taxon>Rhabditophanes</taxon>
    </lineage>
</organism>